<dbReference type="OrthoDB" id="9763018at2"/>
<dbReference type="FunFam" id="1.10.287.950:FF:000001">
    <property type="entry name" value="Methyl-accepting chemotaxis sensory transducer"/>
    <property type="match status" value="1"/>
</dbReference>
<dbReference type="GO" id="GO:0004888">
    <property type="term" value="F:transmembrane signaling receptor activity"/>
    <property type="evidence" value="ECO:0007669"/>
    <property type="project" value="TreeGrafter"/>
</dbReference>
<accession>A0A3N7JZV3</accession>
<dbReference type="RefSeq" id="WP_124538966.1">
    <property type="nucleotide sequence ID" value="NZ_QUSW01000001.1"/>
</dbReference>
<dbReference type="InterPro" id="IPR051310">
    <property type="entry name" value="MCP_chemotaxis"/>
</dbReference>
<dbReference type="InterPro" id="IPR029151">
    <property type="entry name" value="Sensor-like_sf"/>
</dbReference>
<dbReference type="PROSITE" id="PS50111">
    <property type="entry name" value="CHEMOTAXIS_TRANSDUC_2"/>
    <property type="match status" value="1"/>
</dbReference>
<feature type="domain" description="HAMP" evidence="7">
    <location>
        <begin position="342"/>
        <end position="394"/>
    </location>
</feature>
<dbReference type="SMART" id="SM00304">
    <property type="entry name" value="HAMP"/>
    <property type="match status" value="1"/>
</dbReference>
<dbReference type="PROSITE" id="PS50885">
    <property type="entry name" value="HAMP"/>
    <property type="match status" value="1"/>
</dbReference>
<dbReference type="InterPro" id="IPR003660">
    <property type="entry name" value="HAMP_dom"/>
</dbReference>
<feature type="transmembrane region" description="Helical" evidence="5">
    <location>
        <begin position="20"/>
        <end position="41"/>
    </location>
</feature>
<evidence type="ECO:0000256" key="3">
    <source>
        <dbReference type="ARBA" id="ARBA00029447"/>
    </source>
</evidence>
<keyword evidence="4" id="KW-0807">Transducer</keyword>
<evidence type="ECO:0000256" key="4">
    <source>
        <dbReference type="PROSITE-ProRule" id="PRU00284"/>
    </source>
</evidence>
<protein>
    <submittedName>
        <fullName evidence="8">HAMP domain-containing protein</fullName>
    </submittedName>
</protein>
<comment type="caution">
    <text evidence="8">The sequence shown here is derived from an EMBL/GenBank/DDBJ whole genome shotgun (WGS) entry which is preliminary data.</text>
</comment>
<comment type="similarity">
    <text evidence="3">Belongs to the methyl-accepting chemotaxis (MCP) protein family.</text>
</comment>
<reference evidence="8 9" key="1">
    <citation type="submission" date="2018-08" db="EMBL/GenBank/DDBJ databases">
        <authorList>
            <person name="Khan S.A."/>
            <person name="Jeon C.O."/>
            <person name="Chun B.H."/>
            <person name="Jeong S.E."/>
        </authorList>
    </citation>
    <scope>NUCLEOTIDE SEQUENCE [LARGE SCALE GENOMIC DNA]</scope>
    <source>
        <strain evidence="8 9">S-16</strain>
    </source>
</reference>
<name>A0A3N7JZV3_9BURK</name>
<feature type="domain" description="Methyl-accepting transducer" evidence="6">
    <location>
        <begin position="399"/>
        <end position="628"/>
    </location>
</feature>
<dbReference type="PANTHER" id="PTHR43531:SF14">
    <property type="entry name" value="METHYL-ACCEPTING CHEMOTAXIS PROTEIN I-RELATED"/>
    <property type="match status" value="1"/>
</dbReference>
<reference evidence="8 9" key="2">
    <citation type="submission" date="2018-12" db="EMBL/GenBank/DDBJ databases">
        <title>Rhizobacter gummiphilus sp. nov., a rubber-degrading bacterium isolated from the soil of a botanical garden in Japan.</title>
        <authorList>
            <person name="Shunsuke S.S."/>
        </authorList>
    </citation>
    <scope>NUCLEOTIDE SEQUENCE [LARGE SCALE GENOMIC DNA]</scope>
    <source>
        <strain evidence="8 9">S-16</strain>
    </source>
</reference>
<keyword evidence="9" id="KW-1185">Reference proteome</keyword>
<dbReference type="Pfam" id="PF00015">
    <property type="entry name" value="MCPsignal"/>
    <property type="match status" value="1"/>
</dbReference>
<evidence type="ECO:0000256" key="2">
    <source>
        <dbReference type="ARBA" id="ARBA00022481"/>
    </source>
</evidence>
<comment type="subcellular location">
    <subcellularLocation>
        <location evidence="1">Membrane</location>
    </subcellularLocation>
</comment>
<dbReference type="CDD" id="cd06225">
    <property type="entry name" value="HAMP"/>
    <property type="match status" value="1"/>
</dbReference>
<evidence type="ECO:0000313" key="8">
    <source>
        <dbReference type="EMBL" id="RQP26289.1"/>
    </source>
</evidence>
<dbReference type="Pfam" id="PF00672">
    <property type="entry name" value="HAMP"/>
    <property type="match status" value="1"/>
</dbReference>
<organism evidence="8 9">
    <name type="scientific">Piscinibacter terrae</name>
    <dbReference type="NCBI Taxonomy" id="2496871"/>
    <lineage>
        <taxon>Bacteria</taxon>
        <taxon>Pseudomonadati</taxon>
        <taxon>Pseudomonadota</taxon>
        <taxon>Betaproteobacteria</taxon>
        <taxon>Burkholderiales</taxon>
        <taxon>Sphaerotilaceae</taxon>
        <taxon>Piscinibacter</taxon>
    </lineage>
</organism>
<evidence type="ECO:0000256" key="1">
    <source>
        <dbReference type="ARBA" id="ARBA00004370"/>
    </source>
</evidence>
<keyword evidence="5" id="KW-0472">Membrane</keyword>
<dbReference type="Gene3D" id="1.10.287.950">
    <property type="entry name" value="Methyl-accepting chemotaxis protein"/>
    <property type="match status" value="1"/>
</dbReference>
<sequence>MKFQVKVGSGGSVAGRITLIGAAVLLAVIGAISAVMTVMLAKRAQERTVSWVDAKVEAVAQAMDAHDQTSKLMVERFFKVFGDQFGKHFALDEANGRLTQLGIALNEYHNPCDKFTDFTGGAAAVLMKRGNDFVAISTSLKDAKQERAMGMVVGTNHPAHAALLRGQPYVARTTLYGRPYVTRLQPVRDLQERIVGALFVAFDLTEFDRALDQAVAAARFFDSGGVVVIDPRSGTDAVLAWPASLRGRTLAEVGGAGRGVLAAVRDGQPGTAITGFQPLLQPRATDRFAVARQSTSTGWWAVGEVSSSEAMRTQWQTLAPFLALFAVAALALCAGLYVLMRRWIARPLHTVTTALGAVADGDLATAVQTNRRDEIGQMMRGVETMRLRFVDMLGAVRSSADAISVASSEIASGNHDLSRRTEEAAARLQETTAAMEQIHGQVQQAADAARAADDLASGASEAAQRGGDAVSQVVRKMAGISTSSQRISEITGVIDAIAFQTNLLALNAAVEAARAGESGRGFAVVANEVRSLAHRAADAAKEIKQLINTSTDEIRSGSALADAANDRMHEIVGSVQRVNEALVTITASTRKQSDSLGEVHGSVNTLDHMTQQNAALVEQSAAAASSLESQAGKLVDAMSLFRLTA</sequence>
<dbReference type="InterPro" id="IPR004089">
    <property type="entry name" value="MCPsignal_dom"/>
</dbReference>
<evidence type="ECO:0000256" key="5">
    <source>
        <dbReference type="SAM" id="Phobius"/>
    </source>
</evidence>
<keyword evidence="5" id="KW-1133">Transmembrane helix</keyword>
<dbReference type="AlphaFoldDB" id="A0A3N7JZV3"/>
<dbReference type="InterPro" id="IPR033462">
    <property type="entry name" value="Cache_3-Cache_2"/>
</dbReference>
<evidence type="ECO:0000313" key="9">
    <source>
        <dbReference type="Proteomes" id="UP000267464"/>
    </source>
</evidence>
<dbReference type="CDD" id="cd11386">
    <property type="entry name" value="MCP_signal"/>
    <property type="match status" value="1"/>
</dbReference>
<dbReference type="SMART" id="SM00283">
    <property type="entry name" value="MA"/>
    <property type="match status" value="1"/>
</dbReference>
<dbReference type="GO" id="GO:0005886">
    <property type="term" value="C:plasma membrane"/>
    <property type="evidence" value="ECO:0007669"/>
    <property type="project" value="TreeGrafter"/>
</dbReference>
<dbReference type="Proteomes" id="UP000267464">
    <property type="component" value="Unassembled WGS sequence"/>
</dbReference>
<proteinExistence type="inferred from homology"/>
<dbReference type="GO" id="GO:0007165">
    <property type="term" value="P:signal transduction"/>
    <property type="evidence" value="ECO:0007669"/>
    <property type="project" value="UniProtKB-KW"/>
</dbReference>
<gene>
    <name evidence="8" type="ORF">DZC73_04470</name>
</gene>
<dbReference type="PANTHER" id="PTHR43531">
    <property type="entry name" value="PROTEIN ICFG"/>
    <property type="match status" value="1"/>
</dbReference>
<dbReference type="GO" id="GO:0006935">
    <property type="term" value="P:chemotaxis"/>
    <property type="evidence" value="ECO:0007669"/>
    <property type="project" value="TreeGrafter"/>
</dbReference>
<dbReference type="SUPFAM" id="SSF103190">
    <property type="entry name" value="Sensory domain-like"/>
    <property type="match status" value="1"/>
</dbReference>
<dbReference type="EMBL" id="QUSW01000001">
    <property type="protein sequence ID" value="RQP26289.1"/>
    <property type="molecule type" value="Genomic_DNA"/>
</dbReference>
<dbReference type="Pfam" id="PF17201">
    <property type="entry name" value="Cache_3-Cache_2"/>
    <property type="match status" value="1"/>
</dbReference>
<dbReference type="SUPFAM" id="SSF58104">
    <property type="entry name" value="Methyl-accepting chemotaxis protein (MCP) signaling domain"/>
    <property type="match status" value="1"/>
</dbReference>
<evidence type="ECO:0000259" key="6">
    <source>
        <dbReference type="PROSITE" id="PS50111"/>
    </source>
</evidence>
<feature type="transmembrane region" description="Helical" evidence="5">
    <location>
        <begin position="318"/>
        <end position="340"/>
    </location>
</feature>
<keyword evidence="5" id="KW-0812">Transmembrane</keyword>
<keyword evidence="2" id="KW-0488">Methylation</keyword>
<evidence type="ECO:0000259" key="7">
    <source>
        <dbReference type="PROSITE" id="PS50885"/>
    </source>
</evidence>